<proteinExistence type="predicted"/>
<sequence length="104" mass="10911">MSSYNQQAAPVEVYPPPQTAYPPPGTGLAYSAPPAAVQPPAYSAAPPPGYPVNGAIPYTQQVPVVTKQRALLHCAAAVFWKPAASKSGATGFSYLHIEPLIYMV</sequence>
<reference evidence="1 2" key="1">
    <citation type="journal article" date="2021" name="Hortic Res">
        <title>Chromosome-scale assembly of the Dendrobium chrysotoxum genome enhances the understanding of orchid evolution.</title>
        <authorList>
            <person name="Zhang Y."/>
            <person name="Zhang G.Q."/>
            <person name="Zhang D."/>
            <person name="Liu X.D."/>
            <person name="Xu X.Y."/>
            <person name="Sun W.H."/>
            <person name="Yu X."/>
            <person name="Zhu X."/>
            <person name="Wang Z.W."/>
            <person name="Zhao X."/>
            <person name="Zhong W.Y."/>
            <person name="Chen H."/>
            <person name="Yin W.L."/>
            <person name="Huang T."/>
            <person name="Niu S.C."/>
            <person name="Liu Z.J."/>
        </authorList>
    </citation>
    <scope>NUCLEOTIDE SEQUENCE [LARGE SCALE GENOMIC DNA]</scope>
    <source>
        <strain evidence="1">Lindl</strain>
    </source>
</reference>
<name>A0AAV7GHA6_DENCH</name>
<organism evidence="1 2">
    <name type="scientific">Dendrobium chrysotoxum</name>
    <name type="common">Orchid</name>
    <dbReference type="NCBI Taxonomy" id="161865"/>
    <lineage>
        <taxon>Eukaryota</taxon>
        <taxon>Viridiplantae</taxon>
        <taxon>Streptophyta</taxon>
        <taxon>Embryophyta</taxon>
        <taxon>Tracheophyta</taxon>
        <taxon>Spermatophyta</taxon>
        <taxon>Magnoliopsida</taxon>
        <taxon>Liliopsida</taxon>
        <taxon>Asparagales</taxon>
        <taxon>Orchidaceae</taxon>
        <taxon>Epidendroideae</taxon>
        <taxon>Malaxideae</taxon>
        <taxon>Dendrobiinae</taxon>
        <taxon>Dendrobium</taxon>
    </lineage>
</organism>
<comment type="caution">
    <text evidence="1">The sequence shown here is derived from an EMBL/GenBank/DDBJ whole genome shotgun (WGS) entry which is preliminary data.</text>
</comment>
<dbReference type="AlphaFoldDB" id="A0AAV7GHA6"/>
<accession>A0AAV7GHA6</accession>
<protein>
    <recommendedName>
        <fullName evidence="3">Deleted in azoospermia-associated protein 2</fullName>
    </recommendedName>
</protein>
<evidence type="ECO:0000313" key="1">
    <source>
        <dbReference type="EMBL" id="KAH0455466.1"/>
    </source>
</evidence>
<evidence type="ECO:0000313" key="2">
    <source>
        <dbReference type="Proteomes" id="UP000775213"/>
    </source>
</evidence>
<dbReference type="EMBL" id="JAGFBR010000014">
    <property type="protein sequence ID" value="KAH0455466.1"/>
    <property type="molecule type" value="Genomic_DNA"/>
</dbReference>
<dbReference type="Proteomes" id="UP000775213">
    <property type="component" value="Unassembled WGS sequence"/>
</dbReference>
<evidence type="ECO:0008006" key="3">
    <source>
        <dbReference type="Google" id="ProtNLM"/>
    </source>
</evidence>
<gene>
    <name evidence="1" type="ORF">IEQ34_015498</name>
</gene>
<keyword evidence="2" id="KW-1185">Reference proteome</keyword>